<accession>A0A645B3P6</accession>
<name>A0A645B3P6_9ZZZZ</name>
<protein>
    <submittedName>
        <fullName evidence="1">Uncharacterized protein</fullName>
    </submittedName>
</protein>
<reference evidence="1" key="1">
    <citation type="submission" date="2019-08" db="EMBL/GenBank/DDBJ databases">
        <authorList>
            <person name="Kucharzyk K."/>
            <person name="Murdoch R.W."/>
            <person name="Higgins S."/>
            <person name="Loffler F."/>
        </authorList>
    </citation>
    <scope>NUCLEOTIDE SEQUENCE</scope>
</reference>
<gene>
    <name evidence="1" type="ORF">SDC9_106902</name>
</gene>
<organism evidence="1">
    <name type="scientific">bioreactor metagenome</name>
    <dbReference type="NCBI Taxonomy" id="1076179"/>
    <lineage>
        <taxon>unclassified sequences</taxon>
        <taxon>metagenomes</taxon>
        <taxon>ecological metagenomes</taxon>
    </lineage>
</organism>
<dbReference type="AlphaFoldDB" id="A0A645B3P6"/>
<evidence type="ECO:0000313" key="1">
    <source>
        <dbReference type="EMBL" id="MPM60055.1"/>
    </source>
</evidence>
<proteinExistence type="predicted"/>
<dbReference type="EMBL" id="VSSQ01017604">
    <property type="protein sequence ID" value="MPM60055.1"/>
    <property type="molecule type" value="Genomic_DNA"/>
</dbReference>
<comment type="caution">
    <text evidence="1">The sequence shown here is derived from an EMBL/GenBank/DDBJ whole genome shotgun (WGS) entry which is preliminary data.</text>
</comment>
<sequence>MKIKTTIFCCDSSVFWLLQVTGTTAINGFGVFFHPLTDLTQNLQRLLREPAASIRTDIEKEISVFADAFHQFAD</sequence>